<dbReference type="Gene3D" id="3.40.50.300">
    <property type="entry name" value="P-loop containing nucleotide triphosphate hydrolases"/>
    <property type="match status" value="1"/>
</dbReference>
<sequence>MKVVKIKENKNINKEYLYEGLEVDLDKKYVISFIGGGGKTTSIYQLAEELSSKGKRVIVTTTTHMQMPKDKVILNNNIDEIKKKLDENNFITVGLKSKEDKIISIPIEKVNELREICDFLLIEADGAKMLPLKAPDSHEPVILDITNMVVAVCGIDALGKRIKETCHRPNIVARILSKSEEDIVDINDFAYILSSKDGSMKALNEEKMEYRVIINKVDNNKLLKEAIRIAEKIENKSIKVIITSYKYCLE</sequence>
<evidence type="ECO:0000313" key="1">
    <source>
        <dbReference type="EMBL" id="CUN74051.1"/>
    </source>
</evidence>
<dbReference type="InterPro" id="IPR027417">
    <property type="entry name" value="P-loop_NTPase"/>
</dbReference>
<name>A0A173ZCN6_9CLOT</name>
<dbReference type="OrthoDB" id="368187at2"/>
<dbReference type="SUPFAM" id="SSF52540">
    <property type="entry name" value="P-loop containing nucleoside triphosphate hydrolases"/>
    <property type="match status" value="1"/>
</dbReference>
<dbReference type="InterPro" id="IPR017587">
    <property type="entry name" value="YqeC"/>
</dbReference>
<dbReference type="NCBIfam" id="TIGR03172">
    <property type="entry name" value="selenium cofactor biosynthesis protein YqeC"/>
    <property type="match status" value="1"/>
</dbReference>
<dbReference type="EMBL" id="CYZX01000002">
    <property type="protein sequence ID" value="CUN74051.1"/>
    <property type="molecule type" value="Genomic_DNA"/>
</dbReference>
<dbReference type="Proteomes" id="UP000095594">
    <property type="component" value="Unassembled WGS sequence"/>
</dbReference>
<dbReference type="Pfam" id="PF19842">
    <property type="entry name" value="YqeC"/>
    <property type="match status" value="1"/>
</dbReference>
<evidence type="ECO:0000313" key="2">
    <source>
        <dbReference type="Proteomes" id="UP000095594"/>
    </source>
</evidence>
<dbReference type="AlphaFoldDB" id="A0A173ZCN6"/>
<dbReference type="RefSeq" id="WP_055263470.1">
    <property type="nucleotide sequence ID" value="NZ_CABIXQ010000002.1"/>
</dbReference>
<organism evidence="1 2">
    <name type="scientific">Clostridium disporicum</name>
    <dbReference type="NCBI Taxonomy" id="84024"/>
    <lineage>
        <taxon>Bacteria</taxon>
        <taxon>Bacillati</taxon>
        <taxon>Bacillota</taxon>
        <taxon>Clostridia</taxon>
        <taxon>Eubacteriales</taxon>
        <taxon>Clostridiaceae</taxon>
        <taxon>Clostridium</taxon>
    </lineage>
</organism>
<proteinExistence type="predicted"/>
<accession>A0A173ZCN6</accession>
<protein>
    <submittedName>
        <fullName evidence="1">Selenium-dependent hydroxylase accessory protein</fullName>
    </submittedName>
</protein>
<gene>
    <name evidence="1" type="ORF">ERS852471_00442</name>
</gene>
<reference evidence="1 2" key="1">
    <citation type="submission" date="2015-09" db="EMBL/GenBank/DDBJ databases">
        <authorList>
            <consortium name="Pathogen Informatics"/>
        </authorList>
    </citation>
    <scope>NUCLEOTIDE SEQUENCE [LARGE SCALE GENOMIC DNA]</scope>
    <source>
        <strain evidence="1 2">2789STDY5834856</strain>
    </source>
</reference>